<evidence type="ECO:0008006" key="4">
    <source>
        <dbReference type="Google" id="ProtNLM"/>
    </source>
</evidence>
<proteinExistence type="predicted"/>
<organism evidence="2 3">
    <name type="scientific">Pseudonocardia hierapolitana</name>
    <dbReference type="NCBI Taxonomy" id="1128676"/>
    <lineage>
        <taxon>Bacteria</taxon>
        <taxon>Bacillati</taxon>
        <taxon>Actinomycetota</taxon>
        <taxon>Actinomycetes</taxon>
        <taxon>Pseudonocardiales</taxon>
        <taxon>Pseudonocardiaceae</taxon>
        <taxon>Pseudonocardia</taxon>
    </lineage>
</organism>
<evidence type="ECO:0000313" key="3">
    <source>
        <dbReference type="Proteomes" id="UP000321261"/>
    </source>
</evidence>
<keyword evidence="3" id="KW-1185">Reference proteome</keyword>
<dbReference type="SUPFAM" id="SSF56091">
    <property type="entry name" value="DNA ligase/mRNA capping enzyme, catalytic domain"/>
    <property type="match status" value="1"/>
</dbReference>
<accession>A0A561SJ48</accession>
<gene>
    <name evidence="2" type="ORF">FHX44_11784</name>
</gene>
<dbReference type="Gene3D" id="3.30.1490.70">
    <property type="match status" value="1"/>
</dbReference>
<dbReference type="AlphaFoldDB" id="A0A561SJ48"/>
<protein>
    <recommendedName>
        <fullName evidence="4">ATP dependent DNA ligase-like protein</fullName>
    </recommendedName>
</protein>
<dbReference type="Proteomes" id="UP000321261">
    <property type="component" value="Unassembled WGS sequence"/>
</dbReference>
<dbReference type="Gene3D" id="3.30.470.30">
    <property type="entry name" value="DNA ligase/mRNA capping enzyme"/>
    <property type="match status" value="1"/>
</dbReference>
<dbReference type="OrthoDB" id="9767858at2"/>
<feature type="region of interest" description="Disordered" evidence="1">
    <location>
        <begin position="83"/>
        <end position="102"/>
    </location>
</feature>
<dbReference type="RefSeq" id="WP_147254201.1">
    <property type="nucleotide sequence ID" value="NZ_VIWU01000001.1"/>
</dbReference>
<evidence type="ECO:0000256" key="1">
    <source>
        <dbReference type="SAM" id="MobiDB-lite"/>
    </source>
</evidence>
<reference evidence="2 3" key="1">
    <citation type="submission" date="2019-06" db="EMBL/GenBank/DDBJ databases">
        <title>Sequencing the genomes of 1000 actinobacteria strains.</title>
        <authorList>
            <person name="Klenk H.-P."/>
        </authorList>
    </citation>
    <scope>NUCLEOTIDE SEQUENCE [LARGE SCALE GENOMIC DNA]</scope>
    <source>
        <strain evidence="2 3">DSM 45671</strain>
    </source>
</reference>
<name>A0A561SJ48_9PSEU</name>
<comment type="caution">
    <text evidence="2">The sequence shown here is derived from an EMBL/GenBank/DDBJ whole genome shotgun (WGS) entry which is preliminary data.</text>
</comment>
<evidence type="ECO:0000313" key="2">
    <source>
        <dbReference type="EMBL" id="TWF74901.1"/>
    </source>
</evidence>
<sequence length="133" mass="14170">MHVIRPSVALLAEVPVRYVVFDLLHRAGRLLREEPFTIRRQILDDLRLDTAGLQVSPMSTYTPGELVMTAARQQGLEGVAANARGRATSPAGGPGRGSRHRSGTPLEVIIAGWSPSTGHPNALGSLLLAAHHG</sequence>
<dbReference type="EMBL" id="VIWU01000001">
    <property type="protein sequence ID" value="TWF74901.1"/>
    <property type="molecule type" value="Genomic_DNA"/>
</dbReference>